<gene>
    <name evidence="2" type="ORF">FBZ87_109192</name>
</gene>
<proteinExistence type="predicted"/>
<reference evidence="2 3" key="1">
    <citation type="submission" date="2019-06" db="EMBL/GenBank/DDBJ databases">
        <title>Genomic Encyclopedia of Type Strains, Phase IV (KMG-V): Genome sequencing to study the core and pangenomes of soil and plant-associated prokaryotes.</title>
        <authorList>
            <person name="Whitman W."/>
        </authorList>
    </citation>
    <scope>NUCLEOTIDE SEQUENCE [LARGE SCALE GENOMIC DNA]</scope>
    <source>
        <strain evidence="2 3">BR 12005</strain>
    </source>
</reference>
<dbReference type="RefSeq" id="WP_145612913.1">
    <property type="nucleotide sequence ID" value="NZ_JARPAF010000001.1"/>
</dbReference>
<accession>A0A560JDS4</accession>
<dbReference type="Proteomes" id="UP000320516">
    <property type="component" value="Unassembled WGS sequence"/>
</dbReference>
<comment type="caution">
    <text evidence="2">The sequence shown here is derived from an EMBL/GenBank/DDBJ whole genome shotgun (WGS) entry which is preliminary data.</text>
</comment>
<feature type="domain" description="NAD-dependent epimerase/dehydratase" evidence="1">
    <location>
        <begin position="28"/>
        <end position="138"/>
    </location>
</feature>
<evidence type="ECO:0000313" key="3">
    <source>
        <dbReference type="Proteomes" id="UP000320516"/>
    </source>
</evidence>
<evidence type="ECO:0000259" key="1">
    <source>
        <dbReference type="Pfam" id="PF01370"/>
    </source>
</evidence>
<dbReference type="Pfam" id="PF01370">
    <property type="entry name" value="Epimerase"/>
    <property type="match status" value="1"/>
</dbReference>
<dbReference type="InterPro" id="IPR036291">
    <property type="entry name" value="NAD(P)-bd_dom_sf"/>
</dbReference>
<protein>
    <recommendedName>
        <fullName evidence="1">NAD-dependent epimerase/dehydratase domain-containing protein</fullName>
    </recommendedName>
</protein>
<dbReference type="SUPFAM" id="SSF51735">
    <property type="entry name" value="NAD(P)-binding Rossmann-fold domains"/>
    <property type="match status" value="1"/>
</dbReference>
<evidence type="ECO:0000313" key="2">
    <source>
        <dbReference type="EMBL" id="TWB69351.1"/>
    </source>
</evidence>
<sequence>MADGLIGHTGFVGTNLGAAHTFAGLFNSKNIAELDGSQFDVLVCAAAPATMWAANKDPENDLQNIYRLLSHIERARAERFVLISTIAVLADPVGLDESTNRFETGKAYGRNRRFLEEACTALFPRCHVLRLPALFGSGLKKNFLFDILNPAPSFLSQERYKDMLDRLPHAAVGLLKAVYEFDQGLAMYRCARERLIGANRGLLVDAMRTAGFTALNFTNPDSSYQYYGLARLWSDIGVVIRNELPVVHLAPEPLRAGDIYQFVTGHSFSGTDAATYHEDMKTLHADLLGGSRGYIQDRASVLSDISTFFRSLAAS</sequence>
<dbReference type="Gene3D" id="3.40.50.720">
    <property type="entry name" value="NAD(P)-binding Rossmann-like Domain"/>
    <property type="match status" value="1"/>
</dbReference>
<organism evidence="2 3">
    <name type="scientific">Nitrospirillum amazonense</name>
    <dbReference type="NCBI Taxonomy" id="28077"/>
    <lineage>
        <taxon>Bacteria</taxon>
        <taxon>Pseudomonadati</taxon>
        <taxon>Pseudomonadota</taxon>
        <taxon>Alphaproteobacteria</taxon>
        <taxon>Rhodospirillales</taxon>
        <taxon>Azospirillaceae</taxon>
        <taxon>Nitrospirillum</taxon>
    </lineage>
</organism>
<name>A0A560JDS4_9PROT</name>
<dbReference type="EMBL" id="VITV01000009">
    <property type="protein sequence ID" value="TWB69351.1"/>
    <property type="molecule type" value="Genomic_DNA"/>
</dbReference>
<dbReference type="InterPro" id="IPR001509">
    <property type="entry name" value="Epimerase_deHydtase"/>
</dbReference>
<dbReference type="AlphaFoldDB" id="A0A560JDS4"/>